<organism evidence="1">
    <name type="scientific">viral metagenome</name>
    <dbReference type="NCBI Taxonomy" id="1070528"/>
    <lineage>
        <taxon>unclassified sequences</taxon>
        <taxon>metagenomes</taxon>
        <taxon>organismal metagenomes</taxon>
    </lineage>
</organism>
<evidence type="ECO:0000313" key="1">
    <source>
        <dbReference type="EMBL" id="QJA49367.1"/>
    </source>
</evidence>
<dbReference type="AlphaFoldDB" id="A0A6H1ZPY2"/>
<sequence>MANAYYGKNIIGELSDAQTLPNAGSVDSTNMVNIVGPTSGRLWIDVYACTAIAIANTYVLHIAMQGFTADTAASATAPHSIANKSGLPGASGTVLTEGTAFFYLMHMTAGTAGVSWTAGDLICQAAIPEDMFRLLSYDFVQLVYTTTANESSETVDAFVYFKD</sequence>
<evidence type="ECO:0000313" key="2">
    <source>
        <dbReference type="EMBL" id="QJA80190.1"/>
    </source>
</evidence>
<evidence type="ECO:0000313" key="3">
    <source>
        <dbReference type="EMBL" id="QJA89298.1"/>
    </source>
</evidence>
<proteinExistence type="predicted"/>
<gene>
    <name evidence="2" type="ORF">MM415A00766_0019</name>
    <name evidence="3" type="ORF">MM415B02575_0004</name>
    <name evidence="1" type="ORF">TM448A01329_0012</name>
</gene>
<dbReference type="EMBL" id="MT144133">
    <property type="protein sequence ID" value="QJA49367.1"/>
    <property type="molecule type" value="Genomic_DNA"/>
</dbReference>
<dbReference type="EMBL" id="MT142837">
    <property type="protein sequence ID" value="QJA89298.1"/>
    <property type="molecule type" value="Genomic_DNA"/>
</dbReference>
<name>A0A6H1ZPY2_9ZZZZ</name>
<reference evidence="1" key="1">
    <citation type="submission" date="2020-03" db="EMBL/GenBank/DDBJ databases">
        <title>The deep terrestrial virosphere.</title>
        <authorList>
            <person name="Holmfeldt K."/>
            <person name="Nilsson E."/>
            <person name="Simone D."/>
            <person name="Lopez-Fernandez M."/>
            <person name="Wu X."/>
            <person name="de Brujin I."/>
            <person name="Lundin D."/>
            <person name="Andersson A."/>
            <person name="Bertilsson S."/>
            <person name="Dopson M."/>
        </authorList>
    </citation>
    <scope>NUCLEOTIDE SEQUENCE</scope>
    <source>
        <strain evidence="2">MM415A00766</strain>
        <strain evidence="3">MM415B02575</strain>
        <strain evidence="1">TM448A01329</strain>
    </source>
</reference>
<accession>A0A6H1ZPY2</accession>
<dbReference type="EMBL" id="MT142410">
    <property type="protein sequence ID" value="QJA80190.1"/>
    <property type="molecule type" value="Genomic_DNA"/>
</dbReference>
<protein>
    <submittedName>
        <fullName evidence="1">Uncharacterized protein</fullName>
    </submittedName>
</protein>